<proteinExistence type="inferred from homology"/>
<comment type="caution">
    <text evidence="3">The sequence shown here is derived from an EMBL/GenBank/DDBJ whole genome shotgun (WGS) entry which is preliminary data.</text>
</comment>
<evidence type="ECO:0000313" key="4">
    <source>
        <dbReference type="Proteomes" id="UP000318582"/>
    </source>
</evidence>
<dbReference type="Proteomes" id="UP000318582">
    <property type="component" value="Unassembled WGS sequence"/>
</dbReference>
<evidence type="ECO:0000313" key="3">
    <source>
        <dbReference type="EMBL" id="TPX57018.1"/>
    </source>
</evidence>
<dbReference type="Pfam" id="PF03435">
    <property type="entry name" value="Sacchrp_dh_NADP"/>
    <property type="match status" value="1"/>
</dbReference>
<dbReference type="GO" id="GO:0009247">
    <property type="term" value="P:glycolipid biosynthetic process"/>
    <property type="evidence" value="ECO:0007669"/>
    <property type="project" value="TreeGrafter"/>
</dbReference>
<dbReference type="InterPro" id="IPR036291">
    <property type="entry name" value="NAD(P)-bd_dom_sf"/>
</dbReference>
<comment type="similarity">
    <text evidence="1">Belongs to the saccharopine dehydrogenase family.</text>
</comment>
<dbReference type="GO" id="GO:0005886">
    <property type="term" value="C:plasma membrane"/>
    <property type="evidence" value="ECO:0007669"/>
    <property type="project" value="TreeGrafter"/>
</dbReference>
<evidence type="ECO:0000256" key="1">
    <source>
        <dbReference type="ARBA" id="ARBA00038048"/>
    </source>
</evidence>
<evidence type="ECO:0000259" key="2">
    <source>
        <dbReference type="Pfam" id="PF03435"/>
    </source>
</evidence>
<gene>
    <name evidence="3" type="ORF">PhCBS80983_g04119</name>
</gene>
<reference evidence="3 4" key="1">
    <citation type="journal article" date="2019" name="Sci. Rep.">
        <title>Comparative genomics of chytrid fungi reveal insights into the obligate biotrophic and pathogenic lifestyle of Synchytrium endobioticum.</title>
        <authorList>
            <person name="van de Vossenberg B.T.L.H."/>
            <person name="Warris S."/>
            <person name="Nguyen H.D.T."/>
            <person name="van Gent-Pelzer M.P.E."/>
            <person name="Joly D.L."/>
            <person name="van de Geest H.C."/>
            <person name="Bonants P.J.M."/>
            <person name="Smith D.S."/>
            <person name="Levesque C.A."/>
            <person name="van der Lee T.A.J."/>
        </authorList>
    </citation>
    <scope>NUCLEOTIDE SEQUENCE [LARGE SCALE GENOMIC DNA]</scope>
    <source>
        <strain evidence="3 4">CBS 809.83</strain>
    </source>
</reference>
<dbReference type="SUPFAM" id="SSF51735">
    <property type="entry name" value="NAD(P)-binding Rossmann-fold domains"/>
    <property type="match status" value="1"/>
</dbReference>
<dbReference type="InterPro" id="IPR051276">
    <property type="entry name" value="Saccharopine_DH-like_oxidrdct"/>
</dbReference>
<dbReference type="Gene3D" id="3.40.50.720">
    <property type="entry name" value="NAD(P)-binding Rossmann-like Domain"/>
    <property type="match status" value="1"/>
</dbReference>
<dbReference type="PANTHER" id="PTHR12286">
    <property type="entry name" value="SACCHAROPINE DEHYDROGENASE-LIKE OXIDOREDUCTASE"/>
    <property type="match status" value="1"/>
</dbReference>
<sequence length="431" mass="45982">MVNTTQRNADRPYDVIVWGATGFTGALVAEYLAKSAPQDVKFAIAGRNKEKLASVTERMSKVAPNRKNIPVIIANIDDQASLDRMVSQARVVISTAGPFMQHGHELVEACVNNKTDYIDSTGEPPFVRAIIDKHHDKAAADGTMIVPGCGFDSIPSDMGAFMLADHLAKKGKKTASVKMTVDDMKGIASGGTVASLLGVLTETPYKDQWKMMDPYYLCPADAKRGPDSVVPPVFHYSRDFGKWQSYFVMEMTNTRIVRRSNALFGNAYGPNFAYSETQGQSNLLTASAVTVAGGAIASALVLPPVQWAAKWAANKFVPAGSGPTKEQIETGYFKCRAIGEAVKEPNEQTAVKAVAHINGIQDPGYGETSKMLAESALTLALVDRKTLASPASAGAFAGKITGGVLTASTAMGYSLINRLRAAGMTFDVADL</sequence>
<dbReference type="PANTHER" id="PTHR12286:SF5">
    <property type="entry name" value="SACCHAROPINE DEHYDROGENASE-LIKE OXIDOREDUCTASE"/>
    <property type="match status" value="1"/>
</dbReference>
<keyword evidence="4" id="KW-1185">Reference proteome</keyword>
<dbReference type="InterPro" id="IPR005097">
    <property type="entry name" value="Sacchrp_dh_NADP-bd"/>
</dbReference>
<accession>A0A507E1E5</accession>
<dbReference type="AlphaFoldDB" id="A0A507E1E5"/>
<protein>
    <recommendedName>
        <fullName evidence="2">Saccharopine dehydrogenase NADP binding domain-containing protein</fullName>
    </recommendedName>
</protein>
<name>A0A507E1E5_9FUNG</name>
<organism evidence="3 4">
    <name type="scientific">Powellomyces hirtus</name>
    <dbReference type="NCBI Taxonomy" id="109895"/>
    <lineage>
        <taxon>Eukaryota</taxon>
        <taxon>Fungi</taxon>
        <taxon>Fungi incertae sedis</taxon>
        <taxon>Chytridiomycota</taxon>
        <taxon>Chytridiomycota incertae sedis</taxon>
        <taxon>Chytridiomycetes</taxon>
        <taxon>Spizellomycetales</taxon>
        <taxon>Powellomycetaceae</taxon>
        <taxon>Powellomyces</taxon>
    </lineage>
</organism>
<dbReference type="EMBL" id="QEAQ01000060">
    <property type="protein sequence ID" value="TPX57018.1"/>
    <property type="molecule type" value="Genomic_DNA"/>
</dbReference>
<feature type="domain" description="Saccharopine dehydrogenase NADP binding" evidence="2">
    <location>
        <begin position="15"/>
        <end position="146"/>
    </location>
</feature>
<dbReference type="STRING" id="109895.A0A507E1E5"/>